<evidence type="ECO:0000256" key="1">
    <source>
        <dbReference type="ARBA" id="ARBA00022535"/>
    </source>
</evidence>
<keyword evidence="1" id="KW-0140">cGMP</keyword>
<feature type="compositionally biased region" description="Basic and acidic residues" evidence="6">
    <location>
        <begin position="278"/>
        <end position="287"/>
    </location>
</feature>
<reference evidence="8" key="1">
    <citation type="journal article" date="2022" name="Plant J.">
        <title>Strategies of tolerance reflected in two North American maple genomes.</title>
        <authorList>
            <person name="McEvoy S.L."/>
            <person name="Sezen U.U."/>
            <person name="Trouern-Trend A."/>
            <person name="McMahon S.M."/>
            <person name="Schaberg P.G."/>
            <person name="Yang J."/>
            <person name="Wegrzyn J.L."/>
            <person name="Swenson N.G."/>
        </authorList>
    </citation>
    <scope>NUCLEOTIDE SEQUENCE</scope>
    <source>
        <strain evidence="8">NS2018</strain>
    </source>
</reference>
<evidence type="ECO:0000313" key="9">
    <source>
        <dbReference type="Proteomes" id="UP001168877"/>
    </source>
</evidence>
<name>A0AA39SYA0_ACESA</name>
<reference evidence="8" key="2">
    <citation type="submission" date="2023-06" db="EMBL/GenBank/DDBJ databases">
        <authorList>
            <person name="Swenson N.G."/>
            <person name="Wegrzyn J.L."/>
            <person name="Mcevoy S.L."/>
        </authorList>
    </citation>
    <scope>NUCLEOTIDE SEQUENCE</scope>
    <source>
        <strain evidence="8">NS2018</strain>
        <tissue evidence="8">Leaf</tissue>
    </source>
</reference>
<evidence type="ECO:0000313" key="8">
    <source>
        <dbReference type="EMBL" id="KAK0598094.1"/>
    </source>
</evidence>
<keyword evidence="5" id="KW-0407">Ion channel</keyword>
<dbReference type="SUPFAM" id="SSF51206">
    <property type="entry name" value="cAMP-binding domain-like"/>
    <property type="match status" value="1"/>
</dbReference>
<dbReference type="InterPro" id="IPR000595">
    <property type="entry name" value="cNMP-bd_dom"/>
</dbReference>
<dbReference type="Gene3D" id="1.10.287.630">
    <property type="entry name" value="Helix hairpin bin"/>
    <property type="match status" value="1"/>
</dbReference>
<keyword evidence="2" id="KW-0112">Calmodulin-binding</keyword>
<proteinExistence type="predicted"/>
<evidence type="ECO:0000256" key="4">
    <source>
        <dbReference type="ARBA" id="ARBA00023286"/>
    </source>
</evidence>
<dbReference type="GO" id="GO:0030552">
    <property type="term" value="F:cAMP binding"/>
    <property type="evidence" value="ECO:0007669"/>
    <property type="project" value="UniProtKB-KW"/>
</dbReference>
<sequence length="295" mass="34154">MFIFLIGNMQIYLQVETIRSEEMKSKLRDIGRWMHFKTLPESLQEEVKRCQQHVWRETKGVDVENLLNNLPKDLRRDIKLHLCLHMLKKVHIFEIMDDQYLNEMCDRLKPVLHRHGSYIIRKGDTIDGMLFITGGRVLRKITNGAGFFYRVPVDFCGEELALWALDPRSSSNPPVSTKSVEACTDVEGFALMADDVKHVVSLFMQNLTNAKQLCHVFKQTWAAYAIQAAWRRCSENKHKKSPRSITRTIYSSRFAAIVIHAILHNAAAKDANTSQREPTMHPRKPVEPDYVNSFE</sequence>
<keyword evidence="3" id="KW-0142">cGMP-binding</keyword>
<dbReference type="PROSITE" id="PS50042">
    <property type="entry name" value="CNMP_BINDING_3"/>
    <property type="match status" value="1"/>
</dbReference>
<dbReference type="Gene3D" id="2.60.120.10">
    <property type="entry name" value="Jelly Rolls"/>
    <property type="match status" value="1"/>
</dbReference>
<feature type="region of interest" description="Disordered" evidence="6">
    <location>
        <begin position="269"/>
        <end position="295"/>
    </location>
</feature>
<gene>
    <name evidence="8" type="ORF">LWI29_031590</name>
</gene>
<dbReference type="GO" id="GO:0016020">
    <property type="term" value="C:membrane"/>
    <property type="evidence" value="ECO:0007669"/>
    <property type="project" value="UniProtKB-SubCell"/>
</dbReference>
<protein>
    <recommendedName>
        <fullName evidence="7">Cyclic nucleotide-binding domain-containing protein</fullName>
    </recommendedName>
</protein>
<keyword evidence="3" id="KW-0547">Nucleotide-binding</keyword>
<keyword evidence="4" id="KW-0406">Ion transport</keyword>
<dbReference type="EMBL" id="JAUESC010000004">
    <property type="protein sequence ID" value="KAK0598094.1"/>
    <property type="molecule type" value="Genomic_DNA"/>
</dbReference>
<evidence type="ECO:0000256" key="3">
    <source>
        <dbReference type="ARBA" id="ARBA00022992"/>
    </source>
</evidence>
<dbReference type="CDD" id="cd00038">
    <property type="entry name" value="CAP_ED"/>
    <property type="match status" value="1"/>
</dbReference>
<keyword evidence="9" id="KW-1185">Reference proteome</keyword>
<organism evidence="8 9">
    <name type="scientific">Acer saccharum</name>
    <name type="common">Sugar maple</name>
    <dbReference type="NCBI Taxonomy" id="4024"/>
    <lineage>
        <taxon>Eukaryota</taxon>
        <taxon>Viridiplantae</taxon>
        <taxon>Streptophyta</taxon>
        <taxon>Embryophyta</taxon>
        <taxon>Tracheophyta</taxon>
        <taxon>Spermatophyta</taxon>
        <taxon>Magnoliopsida</taxon>
        <taxon>eudicotyledons</taxon>
        <taxon>Gunneridae</taxon>
        <taxon>Pentapetalae</taxon>
        <taxon>rosids</taxon>
        <taxon>malvids</taxon>
        <taxon>Sapindales</taxon>
        <taxon>Sapindaceae</taxon>
        <taxon>Hippocastanoideae</taxon>
        <taxon>Acereae</taxon>
        <taxon>Acer</taxon>
    </lineage>
</organism>
<dbReference type="InterPro" id="IPR018490">
    <property type="entry name" value="cNMP-bd_dom_sf"/>
</dbReference>
<comment type="caution">
    <text evidence="8">The sequence shown here is derived from an EMBL/GenBank/DDBJ whole genome shotgun (WGS) entry which is preliminary data.</text>
</comment>
<dbReference type="Proteomes" id="UP001168877">
    <property type="component" value="Unassembled WGS sequence"/>
</dbReference>
<dbReference type="PANTHER" id="PTHR45651">
    <property type="entry name" value="CYCLIC NUCLEOTIDE-GATED ION CHANNEL 15-RELATED-RELATED"/>
    <property type="match status" value="1"/>
</dbReference>
<accession>A0AA39SYA0</accession>
<dbReference type="PANTHER" id="PTHR45651:SF5">
    <property type="entry name" value="CYCLIC NUCLEOTIDE-GATED ION CHANNEL 1"/>
    <property type="match status" value="1"/>
</dbReference>
<evidence type="ECO:0000259" key="7">
    <source>
        <dbReference type="PROSITE" id="PS50042"/>
    </source>
</evidence>
<evidence type="ECO:0000256" key="6">
    <source>
        <dbReference type="SAM" id="MobiDB-lite"/>
    </source>
</evidence>
<feature type="domain" description="Cyclic nucleotide-binding" evidence="7">
    <location>
        <begin position="92"/>
        <end position="171"/>
    </location>
</feature>
<dbReference type="AlphaFoldDB" id="A0AA39SYA0"/>
<evidence type="ECO:0000256" key="5">
    <source>
        <dbReference type="ARBA" id="ARBA00023303"/>
    </source>
</evidence>
<dbReference type="GO" id="GO:0005516">
    <property type="term" value="F:calmodulin binding"/>
    <property type="evidence" value="ECO:0007669"/>
    <property type="project" value="UniProtKB-KW"/>
</dbReference>
<dbReference type="GO" id="GO:0030553">
    <property type="term" value="F:cGMP binding"/>
    <property type="evidence" value="ECO:0007669"/>
    <property type="project" value="UniProtKB-KW"/>
</dbReference>
<keyword evidence="4" id="KW-1071">Ligand-gated ion channel</keyword>
<dbReference type="GO" id="GO:0034220">
    <property type="term" value="P:monoatomic ion transmembrane transport"/>
    <property type="evidence" value="ECO:0007669"/>
    <property type="project" value="UniProtKB-KW"/>
</dbReference>
<keyword evidence="4" id="KW-0813">Transport</keyword>
<dbReference type="InterPro" id="IPR014710">
    <property type="entry name" value="RmlC-like_jellyroll"/>
</dbReference>
<evidence type="ECO:0000256" key="2">
    <source>
        <dbReference type="ARBA" id="ARBA00022860"/>
    </source>
</evidence>